<feature type="site" description="Important for catalytic activity" evidence="7">
    <location>
        <position position="213"/>
    </location>
</feature>
<comment type="caution">
    <text evidence="8">The sequence shown here is derived from an EMBL/GenBank/DDBJ whole genome shotgun (WGS) entry which is preliminary data.</text>
</comment>
<dbReference type="RefSeq" id="WP_105015382.1">
    <property type="nucleotide sequence ID" value="NZ_MSCN01000001.1"/>
</dbReference>
<dbReference type="GO" id="GO:0009252">
    <property type="term" value="P:peptidoglycan biosynthetic process"/>
    <property type="evidence" value="ECO:0007669"/>
    <property type="project" value="UniProtKB-UniRule"/>
</dbReference>
<evidence type="ECO:0000256" key="3">
    <source>
        <dbReference type="ARBA" id="ARBA00022989"/>
    </source>
</evidence>
<comment type="similarity">
    <text evidence="7">Belongs to the transglycosylase MltG family.</text>
</comment>
<reference evidence="8 9" key="1">
    <citation type="submission" date="2016-12" db="EMBL/GenBank/DDBJ databases">
        <title>Trade-off between light-utilization and light-protection in marine flavobacteria.</title>
        <authorList>
            <person name="Kumagai Y."/>
            <person name="Yoshizawa S."/>
            <person name="Kogure K."/>
            <person name="Iwasaki W."/>
        </authorList>
    </citation>
    <scope>NUCLEOTIDE SEQUENCE [LARGE SCALE GENOMIC DNA]</scope>
    <source>
        <strain evidence="8 9">NBRC 108759</strain>
    </source>
</reference>
<dbReference type="OrthoDB" id="9814591at2"/>
<evidence type="ECO:0000256" key="7">
    <source>
        <dbReference type="HAMAP-Rule" id="MF_02065"/>
    </source>
</evidence>
<dbReference type="Pfam" id="PF02618">
    <property type="entry name" value="YceG"/>
    <property type="match status" value="1"/>
</dbReference>
<evidence type="ECO:0000256" key="5">
    <source>
        <dbReference type="ARBA" id="ARBA00023239"/>
    </source>
</evidence>
<dbReference type="CDD" id="cd08010">
    <property type="entry name" value="MltG_like"/>
    <property type="match status" value="1"/>
</dbReference>
<comment type="function">
    <text evidence="7">Functions as a peptidoglycan terminase that cleaves nascent peptidoglycan strands endolytically to terminate their elongation.</text>
</comment>
<keyword evidence="6 7" id="KW-0961">Cell wall biogenesis/degradation</keyword>
<dbReference type="GO" id="GO:0071555">
    <property type="term" value="P:cell wall organization"/>
    <property type="evidence" value="ECO:0007669"/>
    <property type="project" value="UniProtKB-KW"/>
</dbReference>
<proteinExistence type="inferred from homology"/>
<dbReference type="EMBL" id="MSCN01000001">
    <property type="protein sequence ID" value="PQJ78787.1"/>
    <property type="molecule type" value="Genomic_DNA"/>
</dbReference>
<dbReference type="EC" id="4.2.2.29" evidence="7"/>
<name>A0A2S7WME4_9FLAO</name>
<dbReference type="PANTHER" id="PTHR30518:SF2">
    <property type="entry name" value="ENDOLYTIC MUREIN TRANSGLYCOSYLASE"/>
    <property type="match status" value="1"/>
</dbReference>
<evidence type="ECO:0000256" key="4">
    <source>
        <dbReference type="ARBA" id="ARBA00023136"/>
    </source>
</evidence>
<dbReference type="GO" id="GO:0005886">
    <property type="term" value="C:plasma membrane"/>
    <property type="evidence" value="ECO:0007669"/>
    <property type="project" value="UniProtKB-SubCell"/>
</dbReference>
<keyword evidence="4 7" id="KW-0472">Membrane</keyword>
<evidence type="ECO:0000256" key="1">
    <source>
        <dbReference type="ARBA" id="ARBA00022475"/>
    </source>
</evidence>
<dbReference type="Gene3D" id="3.30.160.60">
    <property type="entry name" value="Classic Zinc Finger"/>
    <property type="match status" value="1"/>
</dbReference>
<evidence type="ECO:0000256" key="2">
    <source>
        <dbReference type="ARBA" id="ARBA00022692"/>
    </source>
</evidence>
<keyword evidence="2 7" id="KW-0812">Transmembrane</keyword>
<protein>
    <recommendedName>
        <fullName evidence="7">Endolytic murein transglycosylase</fullName>
        <ecNumber evidence="7">4.2.2.29</ecNumber>
    </recommendedName>
    <alternativeName>
        <fullName evidence="7">Peptidoglycan lytic transglycosylase</fullName>
    </alternativeName>
    <alternativeName>
        <fullName evidence="7">Peptidoglycan polymerization terminase</fullName>
    </alternativeName>
</protein>
<sequence length="343" mass="39691">MLSKKIIFRIILILLTVTGVIAYNFYQKIYGDNVLKSGDLFISSKDDFTTLKQKITPFLNDVSTFVWISNQKRFTTPKPGRYIITENMSNNDIVNKLRIGEQTPVKISFNNQDTLEKFAGRISEQLDIDSIAVINSFTDRGFLDKNGFTKKSVLQICIPNTYEFYWTVKPNKFRDRLLREYNRFWTTARLEKAKALKMTKNEVITLASIVQKETAKKVERPIVAGLYLNRLKEGWPLQADPTIIYAIKEVKGEDFIVKRVLKVDLEINSPYNTYKNRGLPPTQISMPDISSIDAVLNADKHSYFYMCANIDKIGYHKFARTLAQHNRNAAKYQNWLNKKGVNR</sequence>
<organism evidence="8 9">
    <name type="scientific">Polaribacter porphyrae</name>
    <dbReference type="NCBI Taxonomy" id="1137780"/>
    <lineage>
        <taxon>Bacteria</taxon>
        <taxon>Pseudomonadati</taxon>
        <taxon>Bacteroidota</taxon>
        <taxon>Flavobacteriia</taxon>
        <taxon>Flavobacteriales</taxon>
        <taxon>Flavobacteriaceae</taxon>
    </lineage>
</organism>
<keyword evidence="1 7" id="KW-1003">Cell membrane</keyword>
<dbReference type="InterPro" id="IPR003770">
    <property type="entry name" value="MLTG-like"/>
</dbReference>
<comment type="catalytic activity">
    <reaction evidence="7">
        <text>a peptidoglycan chain = a peptidoglycan chain with N-acetyl-1,6-anhydromuramyl-[peptide] at the reducing end + a peptidoglycan chain with N-acetylglucosamine at the non-reducing end.</text>
        <dbReference type="EC" id="4.2.2.29"/>
    </reaction>
</comment>
<dbReference type="GO" id="GO:0008932">
    <property type="term" value="F:lytic endotransglycosylase activity"/>
    <property type="evidence" value="ECO:0007669"/>
    <property type="project" value="UniProtKB-UniRule"/>
</dbReference>
<keyword evidence="9" id="KW-1185">Reference proteome</keyword>
<dbReference type="Proteomes" id="UP000238882">
    <property type="component" value="Unassembled WGS sequence"/>
</dbReference>
<dbReference type="AlphaFoldDB" id="A0A2S7WME4"/>
<dbReference type="NCBIfam" id="TIGR00247">
    <property type="entry name" value="endolytic transglycosylase MltG"/>
    <property type="match status" value="1"/>
</dbReference>
<evidence type="ECO:0000313" key="9">
    <source>
        <dbReference type="Proteomes" id="UP000238882"/>
    </source>
</evidence>
<dbReference type="PANTHER" id="PTHR30518">
    <property type="entry name" value="ENDOLYTIC MUREIN TRANSGLYCOSYLASE"/>
    <property type="match status" value="1"/>
</dbReference>
<evidence type="ECO:0000256" key="6">
    <source>
        <dbReference type="ARBA" id="ARBA00023316"/>
    </source>
</evidence>
<accession>A0A2S7WME4</accession>
<comment type="subcellular location">
    <subcellularLocation>
        <location evidence="7">Cell membrane</location>
        <topology evidence="7">Single-pass membrane protein</topology>
    </subcellularLocation>
</comment>
<dbReference type="HAMAP" id="MF_02065">
    <property type="entry name" value="MltG"/>
    <property type="match status" value="1"/>
</dbReference>
<keyword evidence="5 7" id="KW-0456">Lyase</keyword>
<feature type="transmembrane region" description="Helical" evidence="7">
    <location>
        <begin position="6"/>
        <end position="26"/>
    </location>
</feature>
<gene>
    <name evidence="7" type="primary">mltG</name>
    <name evidence="8" type="ORF">BTO18_06130</name>
</gene>
<keyword evidence="3 7" id="KW-1133">Transmembrane helix</keyword>
<evidence type="ECO:0000313" key="8">
    <source>
        <dbReference type="EMBL" id="PQJ78787.1"/>
    </source>
</evidence>